<sequence>MSFSLYASYIQMGALLCSRDAASLLPSKIVCFSFSEDSFLGFLSCLLKTKRPQGEVANFETVLFSLDSDSARVV</sequence>
<keyword evidence="3" id="KW-1185">Reference proteome</keyword>
<dbReference type="Proteomes" id="UP000094600">
    <property type="component" value="Chromosome"/>
</dbReference>
<evidence type="ECO:0000313" key="4">
    <source>
        <dbReference type="Proteomes" id="UP000225433"/>
    </source>
</evidence>
<reference evidence="1 3" key="1">
    <citation type="submission" date="2016-06" db="EMBL/GenBank/DDBJ databases">
        <title>Bacterial characters and pathogenicity of Xenorhabdus hominickii from an entomopathogenic nematode, Steinernema monticolum.</title>
        <authorList>
            <person name="Park Y."/>
            <person name="Kim Y."/>
        </authorList>
    </citation>
    <scope>NUCLEOTIDE SEQUENCE [LARGE SCALE GENOMIC DNA]</scope>
    <source>
        <strain evidence="1 3">ANU1</strain>
    </source>
</reference>
<dbReference type="STRING" id="351679.A9255_05465"/>
<proteinExistence type="predicted"/>
<dbReference type="Proteomes" id="UP000225433">
    <property type="component" value="Unassembled WGS sequence"/>
</dbReference>
<organism evidence="2 4">
    <name type="scientific">Xenorhabdus hominickii</name>
    <dbReference type="NCBI Taxonomy" id="351679"/>
    <lineage>
        <taxon>Bacteria</taxon>
        <taxon>Pseudomonadati</taxon>
        <taxon>Pseudomonadota</taxon>
        <taxon>Gammaproteobacteria</taxon>
        <taxon>Enterobacterales</taxon>
        <taxon>Morganellaceae</taxon>
        <taxon>Xenorhabdus</taxon>
    </lineage>
</organism>
<evidence type="ECO:0000313" key="2">
    <source>
        <dbReference type="EMBL" id="PHM54295.1"/>
    </source>
</evidence>
<name>A0A2G0Q501_XENHO</name>
<dbReference type="AlphaFoldDB" id="A0A2G0Q501"/>
<dbReference type="EMBL" id="CP016176">
    <property type="protein sequence ID" value="AOM40070.1"/>
    <property type="molecule type" value="Genomic_DNA"/>
</dbReference>
<reference evidence="2 4" key="2">
    <citation type="journal article" date="2017" name="Nat. Microbiol.">
        <title>Natural product diversity associated with the nematode symbionts Photorhabdus and Xenorhabdus.</title>
        <authorList>
            <person name="Tobias N.J."/>
            <person name="Wolff H."/>
            <person name="Djahanschiri B."/>
            <person name="Grundmann F."/>
            <person name="Kronenwerth M."/>
            <person name="Shi Y.M."/>
            <person name="Simonyi S."/>
            <person name="Grun P."/>
            <person name="Shapiro-Ilan D."/>
            <person name="Pidot S.J."/>
            <person name="Stinear T.P."/>
            <person name="Ebersberger I."/>
            <person name="Bode H.B."/>
        </authorList>
    </citation>
    <scope>NUCLEOTIDE SEQUENCE [LARGE SCALE GENOMIC DNA]</scope>
    <source>
        <strain evidence="2 4">DSM 17903</strain>
    </source>
</reference>
<dbReference type="EMBL" id="NJAI01000005">
    <property type="protein sequence ID" value="PHM54295.1"/>
    <property type="molecule type" value="Genomic_DNA"/>
</dbReference>
<dbReference type="KEGG" id="xho:A9255_05465"/>
<protein>
    <submittedName>
        <fullName evidence="2">Uncharacterized protein</fullName>
    </submittedName>
</protein>
<evidence type="ECO:0000313" key="1">
    <source>
        <dbReference type="EMBL" id="AOM40070.1"/>
    </source>
</evidence>
<evidence type="ECO:0000313" key="3">
    <source>
        <dbReference type="Proteomes" id="UP000094600"/>
    </source>
</evidence>
<gene>
    <name evidence="1" type="ORF">A9255_05465</name>
    <name evidence="2" type="ORF">Xhom_03372</name>
</gene>
<accession>A0A2G0Q501</accession>